<dbReference type="EMBL" id="HBGN01031884">
    <property type="protein sequence ID" value="CAD9348761.1"/>
    <property type="molecule type" value="Transcribed_RNA"/>
</dbReference>
<reference evidence="1" key="1">
    <citation type="submission" date="2021-01" db="EMBL/GenBank/DDBJ databases">
        <authorList>
            <person name="Corre E."/>
            <person name="Pelletier E."/>
            <person name="Niang G."/>
            <person name="Scheremetjew M."/>
            <person name="Finn R."/>
            <person name="Kale V."/>
            <person name="Holt S."/>
            <person name="Cochrane G."/>
            <person name="Meng A."/>
            <person name="Brown T."/>
            <person name="Cohen L."/>
        </authorList>
    </citation>
    <scope>NUCLEOTIDE SEQUENCE</scope>
    <source>
        <strain evidence="2">GSO104</strain>
        <strain evidence="1">Pop2</strain>
    </source>
</reference>
<gene>
    <name evidence="2" type="ORF">DBRI00130_LOCUS42703</name>
    <name evidence="1" type="ORF">DBRI1063_LOCUS20588</name>
</gene>
<dbReference type="AlphaFoldDB" id="A0A6U3TXC2"/>
<organism evidence="1">
    <name type="scientific">Ditylum brightwellii</name>
    <dbReference type="NCBI Taxonomy" id="49249"/>
    <lineage>
        <taxon>Eukaryota</taxon>
        <taxon>Sar</taxon>
        <taxon>Stramenopiles</taxon>
        <taxon>Ochrophyta</taxon>
        <taxon>Bacillariophyta</taxon>
        <taxon>Mediophyceae</taxon>
        <taxon>Lithodesmiophycidae</taxon>
        <taxon>Lithodesmiales</taxon>
        <taxon>Lithodesmiaceae</taxon>
        <taxon>Ditylum</taxon>
    </lineage>
</organism>
<evidence type="ECO:0000313" key="1">
    <source>
        <dbReference type="EMBL" id="CAD9348761.1"/>
    </source>
</evidence>
<proteinExistence type="predicted"/>
<protein>
    <submittedName>
        <fullName evidence="1">Uncharacterized protein</fullName>
    </submittedName>
</protein>
<accession>A0A6U3TXC2</accession>
<dbReference type="EMBL" id="HBNS01059384">
    <property type="protein sequence ID" value="CAE4665389.1"/>
    <property type="molecule type" value="Transcribed_RNA"/>
</dbReference>
<evidence type="ECO:0000313" key="2">
    <source>
        <dbReference type="EMBL" id="CAE4665389.1"/>
    </source>
</evidence>
<sequence length="169" mass="18859">MIMQTQNTRAHKHNKRMINMVSSSSYAPFLLLLLVSSITNNVRSEEFDPAKKCYYDRMSAEMDDKGIYAPAGPIGAPFLVTDMPECMELCKIMKECCRARYLYGDCVERRCQLYGLDSDRSGQQAKGYQAIECGLLEDRDCQVQIAPEPTSCFVITGGDDKGADTCHGA</sequence>
<name>A0A6U3TXC2_9STRA</name>